<keyword evidence="3" id="KW-1185">Reference proteome</keyword>
<evidence type="ECO:0000313" key="3">
    <source>
        <dbReference type="Proteomes" id="UP001432060"/>
    </source>
</evidence>
<proteinExistence type="predicted"/>
<sequence length="99" mass="10473">MRGTLKALGITTALAAAVLGAPATANATTTWSCTAIASTPMLFEEGTPVHVSPAGSSRVTGYLDDYYRAVDKSCISDAGKQWWHLQLEGGYVYNGYRIG</sequence>
<evidence type="ECO:0000256" key="1">
    <source>
        <dbReference type="SAM" id="SignalP"/>
    </source>
</evidence>
<name>A0ABZ1XDI7_9ACTN</name>
<keyword evidence="1" id="KW-0732">Signal</keyword>
<protein>
    <recommendedName>
        <fullName evidence="4">SH3 domain-containing protein</fullName>
    </recommendedName>
</protein>
<evidence type="ECO:0008006" key="4">
    <source>
        <dbReference type="Google" id="ProtNLM"/>
    </source>
</evidence>
<dbReference type="RefSeq" id="WP_329395020.1">
    <property type="nucleotide sequence ID" value="NZ_CP109019.1"/>
</dbReference>
<dbReference type="Proteomes" id="UP001432060">
    <property type="component" value="Chromosome"/>
</dbReference>
<dbReference type="EMBL" id="CP109019">
    <property type="protein sequence ID" value="WUT80997.1"/>
    <property type="molecule type" value="Genomic_DNA"/>
</dbReference>
<accession>A0ABZ1XDI7</accession>
<feature type="chain" id="PRO_5046095701" description="SH3 domain-containing protein" evidence="1">
    <location>
        <begin position="28"/>
        <end position="99"/>
    </location>
</feature>
<reference evidence="2" key="1">
    <citation type="submission" date="2022-10" db="EMBL/GenBank/DDBJ databases">
        <title>The complete genomes of actinobacterial strains from the NBC collection.</title>
        <authorList>
            <person name="Joergensen T.S."/>
            <person name="Alvarez Arevalo M."/>
            <person name="Sterndorff E.B."/>
            <person name="Faurdal D."/>
            <person name="Vuksanovic O."/>
            <person name="Mourched A.-S."/>
            <person name="Charusanti P."/>
            <person name="Shaw S."/>
            <person name="Blin K."/>
            <person name="Weber T."/>
        </authorList>
    </citation>
    <scope>NUCLEOTIDE SEQUENCE</scope>
    <source>
        <strain evidence="2">NBC_00668</strain>
    </source>
</reference>
<evidence type="ECO:0000313" key="2">
    <source>
        <dbReference type="EMBL" id="WUT80997.1"/>
    </source>
</evidence>
<gene>
    <name evidence="2" type="ORF">OG515_01745</name>
</gene>
<feature type="signal peptide" evidence="1">
    <location>
        <begin position="1"/>
        <end position="27"/>
    </location>
</feature>
<organism evidence="2 3">
    <name type="scientific">Streptomyces melanogenes</name>
    <dbReference type="NCBI Taxonomy" id="67326"/>
    <lineage>
        <taxon>Bacteria</taxon>
        <taxon>Bacillati</taxon>
        <taxon>Actinomycetota</taxon>
        <taxon>Actinomycetes</taxon>
        <taxon>Kitasatosporales</taxon>
        <taxon>Streptomycetaceae</taxon>
        <taxon>Streptomyces</taxon>
    </lineage>
</organism>